<accession>A0A0L0T845</accession>
<dbReference type="InterPro" id="IPR042240">
    <property type="entry name" value="CHASE_sf"/>
</dbReference>
<reference evidence="4 5" key="1">
    <citation type="submission" date="2009-11" db="EMBL/GenBank/DDBJ databases">
        <title>Annotation of Allomyces macrogynus ATCC 38327.</title>
        <authorList>
            <consortium name="The Broad Institute Genome Sequencing Platform"/>
            <person name="Russ C."/>
            <person name="Cuomo C."/>
            <person name="Burger G."/>
            <person name="Gray M.W."/>
            <person name="Holland P.W.H."/>
            <person name="King N."/>
            <person name="Lang F.B.F."/>
            <person name="Roger A.J."/>
            <person name="Ruiz-Trillo I."/>
            <person name="Young S.K."/>
            <person name="Zeng Q."/>
            <person name="Gargeya S."/>
            <person name="Fitzgerald M."/>
            <person name="Haas B."/>
            <person name="Abouelleil A."/>
            <person name="Alvarado L."/>
            <person name="Arachchi H.M."/>
            <person name="Berlin A."/>
            <person name="Chapman S.B."/>
            <person name="Gearin G."/>
            <person name="Goldberg J."/>
            <person name="Griggs A."/>
            <person name="Gujja S."/>
            <person name="Hansen M."/>
            <person name="Heiman D."/>
            <person name="Howarth C."/>
            <person name="Larimer J."/>
            <person name="Lui A."/>
            <person name="MacDonald P.J.P."/>
            <person name="McCowen C."/>
            <person name="Montmayeur A."/>
            <person name="Murphy C."/>
            <person name="Neiman D."/>
            <person name="Pearson M."/>
            <person name="Priest M."/>
            <person name="Roberts A."/>
            <person name="Saif S."/>
            <person name="Shea T."/>
            <person name="Sisk P."/>
            <person name="Stolte C."/>
            <person name="Sykes S."/>
            <person name="Wortman J."/>
            <person name="Nusbaum C."/>
            <person name="Birren B."/>
        </authorList>
    </citation>
    <scope>NUCLEOTIDE SEQUENCE [LARGE SCALE GENOMIC DNA]</scope>
    <source>
        <strain evidence="4 5">ATCC 38327</strain>
    </source>
</reference>
<gene>
    <name evidence="4" type="ORF">AMAG_20216</name>
</gene>
<dbReference type="SUPFAM" id="SSF55785">
    <property type="entry name" value="PYP-like sensor domain (PAS domain)"/>
    <property type="match status" value="1"/>
</dbReference>
<feature type="transmembrane region" description="Helical" evidence="2">
    <location>
        <begin position="315"/>
        <end position="335"/>
    </location>
</feature>
<dbReference type="InterPro" id="IPR035965">
    <property type="entry name" value="PAS-like_dom_sf"/>
</dbReference>
<evidence type="ECO:0000256" key="2">
    <source>
        <dbReference type="SAM" id="Phobius"/>
    </source>
</evidence>
<keyword evidence="2" id="KW-1133">Transmembrane helix</keyword>
<proteinExistence type="predicted"/>
<dbReference type="VEuPathDB" id="FungiDB:AMAG_20216"/>
<feature type="transmembrane region" description="Helical" evidence="2">
    <location>
        <begin position="30"/>
        <end position="54"/>
    </location>
</feature>
<keyword evidence="5" id="KW-1185">Reference proteome</keyword>
<dbReference type="NCBIfam" id="TIGR00229">
    <property type="entry name" value="sensory_box"/>
    <property type="match status" value="1"/>
</dbReference>
<evidence type="ECO:0000313" key="4">
    <source>
        <dbReference type="EMBL" id="KNE70927.1"/>
    </source>
</evidence>
<evidence type="ECO:0000256" key="1">
    <source>
        <dbReference type="SAM" id="MobiDB-lite"/>
    </source>
</evidence>
<dbReference type="AlphaFoldDB" id="A0A0L0T845"/>
<evidence type="ECO:0000313" key="5">
    <source>
        <dbReference type="Proteomes" id="UP000054350"/>
    </source>
</evidence>
<dbReference type="OrthoDB" id="5573492at2759"/>
<dbReference type="EMBL" id="GG745368">
    <property type="protein sequence ID" value="KNE70927.1"/>
    <property type="molecule type" value="Genomic_DNA"/>
</dbReference>
<organism evidence="4 5">
    <name type="scientific">Allomyces macrogynus (strain ATCC 38327)</name>
    <name type="common">Allomyces javanicus var. macrogynus</name>
    <dbReference type="NCBI Taxonomy" id="578462"/>
    <lineage>
        <taxon>Eukaryota</taxon>
        <taxon>Fungi</taxon>
        <taxon>Fungi incertae sedis</taxon>
        <taxon>Blastocladiomycota</taxon>
        <taxon>Blastocladiomycetes</taxon>
        <taxon>Blastocladiales</taxon>
        <taxon>Blastocladiaceae</taxon>
        <taxon>Allomyces</taxon>
    </lineage>
</organism>
<dbReference type="Proteomes" id="UP000054350">
    <property type="component" value="Unassembled WGS sequence"/>
</dbReference>
<dbReference type="InterPro" id="IPR000014">
    <property type="entry name" value="PAS"/>
</dbReference>
<protein>
    <submittedName>
        <fullName evidence="4">PAS domain S-box protein</fullName>
    </submittedName>
</protein>
<dbReference type="SMART" id="SM00091">
    <property type="entry name" value="PAS"/>
    <property type="match status" value="1"/>
</dbReference>
<name>A0A0L0T845_ALLM3</name>
<feature type="domain" description="PAS" evidence="3">
    <location>
        <begin position="372"/>
        <end position="407"/>
    </location>
</feature>
<dbReference type="Gene3D" id="3.30.450.20">
    <property type="entry name" value="PAS domain"/>
    <property type="match status" value="1"/>
</dbReference>
<dbReference type="Pfam" id="PF13426">
    <property type="entry name" value="PAS_9"/>
    <property type="match status" value="1"/>
</dbReference>
<sequence>MDAPRPQRRRTRSAARELGADPSNIRNWHVMAAGAAMAVVAAGVGGAFALYFVLHSHQLGTFQAAFDSECRQSIRLIDVAFNRRITGTLQRVGAFLHAVPSINQDLLDQFCGASSFDESIVYAVSVTPVLALDQVAQYERLANRSISPQPSPANNPGNQTRVNGVPVTSPVLFIIRGFDQLSEPVRRSTLRPLLESPTRTMAISNPIWLLYNASGFVAWTKAPNRTETTADTPFTQWIGGITLFTADLLNTTLGMDQRHKGVHMTIFHASGERLYSTLTPADEKRIVATYDYQFAVFDQQWRAACLATRSYRRGFLSSAPIVIAVITVIMGLAAAELTRRIMFKKWVAKYVDERLRSQDRLLHSLASSAMAVVDTMPDGLVVVNTHGRILALNDAALTMTGFTVAELEQIPVTDIVAPTLVTVSETDTESTSHESVVPAETQPQSDIEPLIARSPPPPPTTATPNRHAPLTPPEARPFPVGEFDGTVLRRDRTTVAVTVFVHAATDDPHMTLDARALFPIGENAGFSLLPNVSQRDAITQIILLHVISDEEVRTRAAVAKAQRDMQRAHASKLSMLQILASSLFPRVMTIRRTLGWLQRRTEITEQAAASSMAVASSRVRVGTAYAHPLPQSRGRPGPTLHGAPHPALPPTAPAVAHMVEFMEDLALYIGSPLPAEYAVGAGTVSVQRILRDQLDNVAPVATAKRLRVLATVDPPDLVLRGDSAVLRLIIAKIVALGSRIARRGATWTIRYALVTAGTDAPPDITAAPPHVRARSVDSPAPAAPRPVADTVPTDRAPTSDTRAFTNGARATPPQPPRDGVGRAPLEDPLAASARAGRDTVLELEAPSDGG</sequence>
<feature type="region of interest" description="Disordered" evidence="1">
    <location>
        <begin position="765"/>
        <end position="850"/>
    </location>
</feature>
<keyword evidence="2" id="KW-0812">Transmembrane</keyword>
<dbReference type="CDD" id="cd00130">
    <property type="entry name" value="PAS"/>
    <property type="match status" value="1"/>
</dbReference>
<evidence type="ECO:0000259" key="3">
    <source>
        <dbReference type="PROSITE" id="PS50112"/>
    </source>
</evidence>
<keyword evidence="2" id="KW-0472">Membrane</keyword>
<feature type="region of interest" description="Disordered" evidence="1">
    <location>
        <begin position="425"/>
        <end position="479"/>
    </location>
</feature>
<reference evidence="5" key="2">
    <citation type="submission" date="2009-11" db="EMBL/GenBank/DDBJ databases">
        <title>The Genome Sequence of Allomyces macrogynus strain ATCC 38327.</title>
        <authorList>
            <consortium name="The Broad Institute Genome Sequencing Platform"/>
            <person name="Russ C."/>
            <person name="Cuomo C."/>
            <person name="Shea T."/>
            <person name="Young S.K."/>
            <person name="Zeng Q."/>
            <person name="Koehrsen M."/>
            <person name="Haas B."/>
            <person name="Borodovsky M."/>
            <person name="Guigo R."/>
            <person name="Alvarado L."/>
            <person name="Berlin A."/>
            <person name="Borenstein D."/>
            <person name="Chen Z."/>
            <person name="Engels R."/>
            <person name="Freedman E."/>
            <person name="Gellesch M."/>
            <person name="Goldberg J."/>
            <person name="Griggs A."/>
            <person name="Gujja S."/>
            <person name="Heiman D."/>
            <person name="Hepburn T."/>
            <person name="Howarth C."/>
            <person name="Jen D."/>
            <person name="Larson L."/>
            <person name="Lewis B."/>
            <person name="Mehta T."/>
            <person name="Park D."/>
            <person name="Pearson M."/>
            <person name="Roberts A."/>
            <person name="Saif S."/>
            <person name="Shenoy N."/>
            <person name="Sisk P."/>
            <person name="Stolte C."/>
            <person name="Sykes S."/>
            <person name="Walk T."/>
            <person name="White J."/>
            <person name="Yandava C."/>
            <person name="Burger G."/>
            <person name="Gray M.W."/>
            <person name="Holland P.W.H."/>
            <person name="King N."/>
            <person name="Lang F.B.F."/>
            <person name="Roger A.J."/>
            <person name="Ruiz-Trillo I."/>
            <person name="Lander E."/>
            <person name="Nusbaum C."/>
        </authorList>
    </citation>
    <scope>NUCLEOTIDE SEQUENCE [LARGE SCALE GENOMIC DNA]</scope>
    <source>
        <strain evidence="5">ATCC 38327</strain>
    </source>
</reference>
<dbReference type="PROSITE" id="PS50112">
    <property type="entry name" value="PAS"/>
    <property type="match status" value="1"/>
</dbReference>
<dbReference type="Gene3D" id="3.30.450.350">
    <property type="entry name" value="CHASE domain"/>
    <property type="match status" value="1"/>
</dbReference>